<evidence type="ECO:0000256" key="1">
    <source>
        <dbReference type="ARBA" id="ARBA00022741"/>
    </source>
</evidence>
<feature type="region of interest" description="Disordered" evidence="3">
    <location>
        <begin position="257"/>
        <end position="296"/>
    </location>
</feature>
<keyword evidence="6" id="KW-0378">Hydrolase</keyword>
<dbReference type="Proteomes" id="UP001250214">
    <property type="component" value="Unassembled WGS sequence"/>
</dbReference>
<dbReference type="SUPFAM" id="SSF52540">
    <property type="entry name" value="P-loop containing nucleoside triphosphate hydrolases"/>
    <property type="match status" value="1"/>
</dbReference>
<evidence type="ECO:0000256" key="2">
    <source>
        <dbReference type="ARBA" id="ARBA00022840"/>
    </source>
</evidence>
<feature type="domain" description="Helicase ATP-binding" evidence="4">
    <location>
        <begin position="56"/>
        <end position="238"/>
    </location>
</feature>
<evidence type="ECO:0000259" key="5">
    <source>
        <dbReference type="PROSITE" id="PS51194"/>
    </source>
</evidence>
<gene>
    <name evidence="6" type="ORF">RIF23_06885</name>
</gene>
<feature type="compositionally biased region" description="Basic and acidic residues" evidence="3">
    <location>
        <begin position="14"/>
        <end position="23"/>
    </location>
</feature>
<proteinExistence type="predicted"/>
<dbReference type="CDD" id="cd18797">
    <property type="entry name" value="SF2_C_Hrq"/>
    <property type="match status" value="1"/>
</dbReference>
<dbReference type="PROSITE" id="PS51192">
    <property type="entry name" value="HELICASE_ATP_BIND_1"/>
    <property type="match status" value="1"/>
</dbReference>
<dbReference type="SMART" id="SM00487">
    <property type="entry name" value="DEXDc"/>
    <property type="match status" value="1"/>
</dbReference>
<dbReference type="InterPro" id="IPR055227">
    <property type="entry name" value="HRQ1_WHD"/>
</dbReference>
<reference evidence="7" key="1">
    <citation type="submission" date="2023-07" db="EMBL/GenBank/DDBJ databases">
        <title>Novel species in the genus Lipingzhangella isolated from Sambhar Salt Lake.</title>
        <authorList>
            <person name="Jiya N."/>
            <person name="Kajale S."/>
            <person name="Sharma A."/>
        </authorList>
    </citation>
    <scope>NUCLEOTIDE SEQUENCE [LARGE SCALE GENOMIC DNA]</scope>
    <source>
        <strain evidence="7">LS1_29</strain>
    </source>
</reference>
<sequence length="783" mass="84382">MLWRDPTRLSQVTHTEDVPERPGVTEDWPRWVAPELVTRLREAGIAAPWSHQVAAAELAWSGQDVIVATGTASGKSLAFQLPGLSAVLGGAGGAATMLYLAPTKALAEDQRRLLDGLRLPGLYAATYDGDTPTAERAWARQHANVVLTNPDMLHHGVLPGHASWRRFLRRLSLVVIDEVHHYRGVLGSHVAHLVRRLRRICARYRPDDPGPTFVLASATTAAPQECAQRIVGRAVRAVTTDGAPHGRMEFALVEPAPMREQPPASPDSAPEGALDGDAPTVQNPQSPQSPPVRRSATAEAADILATFVAAGLRTLTFVRSRQGAEAVALSAQRHLSDRGQSHRGQRVAAYRAGYLAQDRRYLEYALREGELVGVATTNALELGMDITGLDAVIIAGWPGTLASLWQQAGRAGRAGQHAVTVFVAREDPLDTYLVHHPEAIFGRPVEACVLDPDNPYVLGPHLCAAAAELPLTEADLELFGPESGRVLERLTEQGMLRRRPRGWFWTSSQRATDLASIRGGEGAQLHIVEAETGQLLGTVDASAAHTSVHPGAVHLHQGNTYLVRELDLDGQVALVTEMEVHYRTWAREDTELAIQGVHQTVSWQGATVNLGAVQVRRRVVGYVQRDGRTGAVLGEHRLTLPERTLDTKAVWWTIPQDTEQRLARTGVDLRGAAHAAEHAAIGLLPLFATCDRWDIGGVSTVAHPDTGRLSVFVYDGHAGGAGFAERGYSAAREWLVATREAIVACPCPDGCPSCVQSPKCGSGNEPLSKHGAVQLLDALLPQS</sequence>
<dbReference type="SMART" id="SM00490">
    <property type="entry name" value="HELICc"/>
    <property type="match status" value="1"/>
</dbReference>
<dbReference type="Gene3D" id="3.40.50.300">
    <property type="entry name" value="P-loop containing nucleotide triphosphate hydrolases"/>
    <property type="match status" value="2"/>
</dbReference>
<dbReference type="InterPro" id="IPR011545">
    <property type="entry name" value="DEAD/DEAH_box_helicase_dom"/>
</dbReference>
<dbReference type="InterPro" id="IPR014001">
    <property type="entry name" value="Helicase_ATP-bd"/>
</dbReference>
<dbReference type="InterPro" id="IPR022307">
    <property type="entry name" value="Helicase_put_actinobac"/>
</dbReference>
<protein>
    <submittedName>
        <fullName evidence="6">DEAD/DEAH box helicase</fullName>
    </submittedName>
</protein>
<dbReference type="Pfam" id="PF00271">
    <property type="entry name" value="Helicase_C"/>
    <property type="match status" value="1"/>
</dbReference>
<dbReference type="PANTHER" id="PTHR47957">
    <property type="entry name" value="ATP-DEPENDENT HELICASE HRQ1"/>
    <property type="match status" value="1"/>
</dbReference>
<evidence type="ECO:0000313" key="6">
    <source>
        <dbReference type="EMBL" id="MDS1270015.1"/>
    </source>
</evidence>
<dbReference type="GO" id="GO:0004386">
    <property type="term" value="F:helicase activity"/>
    <property type="evidence" value="ECO:0007669"/>
    <property type="project" value="UniProtKB-KW"/>
</dbReference>
<keyword evidence="7" id="KW-1185">Reference proteome</keyword>
<feature type="domain" description="Helicase C-terminal" evidence="5">
    <location>
        <begin position="302"/>
        <end position="456"/>
    </location>
</feature>
<accession>A0ABU2H591</accession>
<comment type="caution">
    <text evidence="6">The sequence shown here is derived from an EMBL/GenBank/DDBJ whole genome shotgun (WGS) entry which is preliminary data.</text>
</comment>
<dbReference type="PROSITE" id="PS51194">
    <property type="entry name" value="HELICASE_CTER"/>
    <property type="match status" value="1"/>
</dbReference>
<evidence type="ECO:0000259" key="4">
    <source>
        <dbReference type="PROSITE" id="PS51192"/>
    </source>
</evidence>
<dbReference type="Pfam" id="PF00270">
    <property type="entry name" value="DEAD"/>
    <property type="match status" value="1"/>
</dbReference>
<dbReference type="InterPro" id="IPR018973">
    <property type="entry name" value="MZB"/>
</dbReference>
<dbReference type="EMBL" id="JAVLVT010000003">
    <property type="protein sequence ID" value="MDS1270015.1"/>
    <property type="molecule type" value="Genomic_DNA"/>
</dbReference>
<name>A0ABU2H591_9ACTN</name>
<keyword evidence="2" id="KW-0067">ATP-binding</keyword>
<dbReference type="CDD" id="cd17923">
    <property type="entry name" value="DEXHc_Hrq1-like"/>
    <property type="match status" value="1"/>
</dbReference>
<evidence type="ECO:0000256" key="3">
    <source>
        <dbReference type="SAM" id="MobiDB-lite"/>
    </source>
</evidence>
<dbReference type="PANTHER" id="PTHR47957:SF3">
    <property type="entry name" value="ATP-DEPENDENT HELICASE HRQ1"/>
    <property type="match status" value="1"/>
</dbReference>
<dbReference type="RefSeq" id="WP_310911562.1">
    <property type="nucleotide sequence ID" value="NZ_JAVLVT010000003.1"/>
</dbReference>
<keyword evidence="6" id="KW-0347">Helicase</keyword>
<keyword evidence="1" id="KW-0547">Nucleotide-binding</keyword>
<dbReference type="InterPro" id="IPR027417">
    <property type="entry name" value="P-loop_NTPase"/>
</dbReference>
<dbReference type="Pfam" id="PF09369">
    <property type="entry name" value="MZB"/>
    <property type="match status" value="1"/>
</dbReference>
<dbReference type="InterPro" id="IPR001650">
    <property type="entry name" value="Helicase_C-like"/>
</dbReference>
<dbReference type="Pfam" id="PF22982">
    <property type="entry name" value="WHD_HRQ1"/>
    <property type="match status" value="1"/>
</dbReference>
<organism evidence="6 7">
    <name type="scientific">Lipingzhangella rawalii</name>
    <dbReference type="NCBI Taxonomy" id="2055835"/>
    <lineage>
        <taxon>Bacteria</taxon>
        <taxon>Bacillati</taxon>
        <taxon>Actinomycetota</taxon>
        <taxon>Actinomycetes</taxon>
        <taxon>Streptosporangiales</taxon>
        <taxon>Nocardiopsidaceae</taxon>
        <taxon>Lipingzhangella</taxon>
    </lineage>
</organism>
<dbReference type="NCBIfam" id="TIGR03817">
    <property type="entry name" value="DECH_helic"/>
    <property type="match status" value="1"/>
</dbReference>
<feature type="region of interest" description="Disordered" evidence="3">
    <location>
        <begin position="1"/>
        <end position="23"/>
    </location>
</feature>
<evidence type="ECO:0000313" key="7">
    <source>
        <dbReference type="Proteomes" id="UP001250214"/>
    </source>
</evidence>